<dbReference type="Pfam" id="PF02779">
    <property type="entry name" value="Transket_pyr"/>
    <property type="match status" value="1"/>
</dbReference>
<dbReference type="SUPFAM" id="SSF52922">
    <property type="entry name" value="TK C-terminal domain-like"/>
    <property type="match status" value="1"/>
</dbReference>
<dbReference type="InterPro" id="IPR033248">
    <property type="entry name" value="Transketolase_C"/>
</dbReference>
<dbReference type="SMART" id="SM00861">
    <property type="entry name" value="Transket_pyr"/>
    <property type="match status" value="1"/>
</dbReference>
<dbReference type="SUPFAM" id="SSF55718">
    <property type="entry name" value="SCP-like"/>
    <property type="match status" value="1"/>
</dbReference>
<dbReference type="InterPro" id="IPR001017">
    <property type="entry name" value="DH_E1"/>
</dbReference>
<dbReference type="Gene3D" id="3.40.50.920">
    <property type="match status" value="1"/>
</dbReference>
<dbReference type="InterPro" id="IPR009014">
    <property type="entry name" value="Transketo_C/PFOR_II"/>
</dbReference>
<keyword evidence="3" id="KW-0560">Oxidoreductase</keyword>
<dbReference type="Pfam" id="PF00676">
    <property type="entry name" value="E1_dh"/>
    <property type="match status" value="1"/>
</dbReference>
<dbReference type="CDD" id="cd07036">
    <property type="entry name" value="TPP_PYR_E1-PDHc-beta_like"/>
    <property type="match status" value="1"/>
</dbReference>
<dbReference type="Pfam" id="PF02780">
    <property type="entry name" value="Transketolase_C"/>
    <property type="match status" value="1"/>
</dbReference>
<dbReference type="AlphaFoldDB" id="A0A1G5H4G6"/>
<evidence type="ECO:0000256" key="2">
    <source>
        <dbReference type="ARBA" id="ARBA00003906"/>
    </source>
</evidence>
<evidence type="ECO:0000256" key="3">
    <source>
        <dbReference type="ARBA" id="ARBA00023002"/>
    </source>
</evidence>
<keyword evidence="8" id="KW-1185">Reference proteome</keyword>
<sequence>MDHPFNTKDELQAVLNTLWERIFSTPTILCDLTSANLAVQFRFTDFHTSMTIQAGKDGHQILWDAEVTPDVLMILSSETSHRFWMEKLNIPLALASRKIVAKGSVQKALKLLPALKPAFALYPEVLKDMGYGHLLARPAPTEKRRKRPLFSFRKPSPPPEPPRHPFPMDHEETKRKLTAPPAHTEPPGLVDLYVTMCTIRAFEDHLSEAYHQGSIPTEAIHLSVGQEAVAAGVCLNLRPTDLINTTHRGHGHIIAKGADLNRMMAELYGKQQGLCEGKGGSMHVTDTCVGVMGANGIVGAGYLLAMGAAHALKYQGKDDISVVFSGDGSVNQGMFHEALNMIQVFDLPVLIVIENNLYGEFTHVERHSADPEIHRRIAAYHIESFCLDGNDAEHIFTAVGEIIGQMRRDGRPRAVELKTYRWHGHMEGDPEHYRTSQEKLTHMQDDPVRRLRKSLLEQGLATERKLSTLSRDIEARIDKAVQFAKQSPAPEPKELLTRVYAPDDPSLHEGAIPMESAGTDFSCSQAINQAIAEEMNRDEHVFLWGEDVSLGGYFNVTDGLFDTMGRDRIIDTPISENAIVGGAVGAAMAGLRPVCEILFADFLTCCMDPIVNQAAKLRYMTGGQASLPLTIRTPVGSGIGMAAQHSQSMERYFHGTPGLIVVAPSDAYTAKGLLKSAIRSNNPVLFFEHKLLYAATAPLPGPEYTLPLGKARIVRKGKDATLVSHLLGISVCRDAARILEARGFDVEIIDLCTLYPMDTGTLLGSVAATGRLITVEEGPMTGGIGAEVISRVCTAGFHHLKARPVRIAAPECPIPYAKNLEHSMIPDPSRVADVAEALILG</sequence>
<dbReference type="Gene3D" id="3.40.50.970">
    <property type="match status" value="2"/>
</dbReference>
<keyword evidence="4" id="KW-0786">Thiamine pyrophosphate</keyword>
<evidence type="ECO:0000313" key="8">
    <source>
        <dbReference type="Proteomes" id="UP000198870"/>
    </source>
</evidence>
<organism evidence="7 8">
    <name type="scientific">Desulfoluna spongiiphila</name>
    <dbReference type="NCBI Taxonomy" id="419481"/>
    <lineage>
        <taxon>Bacteria</taxon>
        <taxon>Pseudomonadati</taxon>
        <taxon>Thermodesulfobacteriota</taxon>
        <taxon>Desulfobacteria</taxon>
        <taxon>Desulfobacterales</taxon>
        <taxon>Desulfolunaceae</taxon>
        <taxon>Desulfoluna</taxon>
    </lineage>
</organism>
<dbReference type="FunFam" id="3.40.50.970:FF:000001">
    <property type="entry name" value="Pyruvate dehydrogenase E1 beta subunit"/>
    <property type="match status" value="1"/>
</dbReference>
<dbReference type="PANTHER" id="PTHR43257">
    <property type="entry name" value="PYRUVATE DEHYDROGENASE E1 COMPONENT BETA SUBUNIT"/>
    <property type="match status" value="1"/>
</dbReference>
<dbReference type="STRING" id="419481.SAMN05216233_112121"/>
<gene>
    <name evidence="7" type="ORF">SAMN05216233_112121</name>
</gene>
<feature type="region of interest" description="Disordered" evidence="5">
    <location>
        <begin position="142"/>
        <end position="184"/>
    </location>
</feature>
<evidence type="ECO:0000259" key="6">
    <source>
        <dbReference type="SMART" id="SM00861"/>
    </source>
</evidence>
<protein>
    <submittedName>
        <fullName evidence="7">2-oxoisovalerate dehydrogenase E1 component</fullName>
    </submittedName>
</protein>
<accession>A0A1G5H4G6</accession>
<proteinExistence type="predicted"/>
<feature type="domain" description="Transketolase-like pyrimidine-binding" evidence="6">
    <location>
        <begin position="521"/>
        <end position="695"/>
    </location>
</feature>
<evidence type="ECO:0000256" key="5">
    <source>
        <dbReference type="SAM" id="MobiDB-lite"/>
    </source>
</evidence>
<comment type="function">
    <text evidence="2">E1 component of the 2-oxoglutarate dehydrogenase (OGDH) complex which catalyzes the decarboxylation of 2-oxoglutarate, the first step in the conversion of 2-oxoglutarate to succinyl-CoA and CO(2).</text>
</comment>
<dbReference type="GO" id="GO:0016624">
    <property type="term" value="F:oxidoreductase activity, acting on the aldehyde or oxo group of donors, disulfide as acceptor"/>
    <property type="evidence" value="ECO:0007669"/>
    <property type="project" value="InterPro"/>
</dbReference>
<dbReference type="InterPro" id="IPR029061">
    <property type="entry name" value="THDP-binding"/>
</dbReference>
<dbReference type="InterPro" id="IPR036527">
    <property type="entry name" value="SCP2_sterol-bd_dom_sf"/>
</dbReference>
<evidence type="ECO:0000256" key="1">
    <source>
        <dbReference type="ARBA" id="ARBA00001964"/>
    </source>
</evidence>
<name>A0A1G5H4G6_9BACT</name>
<dbReference type="SUPFAM" id="SSF52518">
    <property type="entry name" value="Thiamin diphosphate-binding fold (THDP-binding)"/>
    <property type="match status" value="2"/>
</dbReference>
<evidence type="ECO:0000313" key="7">
    <source>
        <dbReference type="EMBL" id="SCY58604.1"/>
    </source>
</evidence>
<dbReference type="OrthoDB" id="9780894at2"/>
<evidence type="ECO:0000256" key="4">
    <source>
        <dbReference type="ARBA" id="ARBA00023052"/>
    </source>
</evidence>
<reference evidence="7 8" key="1">
    <citation type="submission" date="2016-10" db="EMBL/GenBank/DDBJ databases">
        <authorList>
            <person name="de Groot N.N."/>
        </authorList>
    </citation>
    <scope>NUCLEOTIDE SEQUENCE [LARGE SCALE GENOMIC DNA]</scope>
    <source>
        <strain evidence="7 8">AA1</strain>
    </source>
</reference>
<feature type="compositionally biased region" description="Basic and acidic residues" evidence="5">
    <location>
        <begin position="161"/>
        <end position="175"/>
    </location>
</feature>
<dbReference type="CDD" id="cd02000">
    <property type="entry name" value="TPP_E1_PDC_ADC_BCADC"/>
    <property type="match status" value="1"/>
</dbReference>
<dbReference type="Gene3D" id="3.30.1050.10">
    <property type="entry name" value="SCP2 sterol-binding domain"/>
    <property type="match status" value="1"/>
</dbReference>
<dbReference type="Proteomes" id="UP000198870">
    <property type="component" value="Unassembled WGS sequence"/>
</dbReference>
<dbReference type="RefSeq" id="WP_092212032.1">
    <property type="nucleotide sequence ID" value="NZ_FMUX01000012.1"/>
</dbReference>
<dbReference type="PANTHER" id="PTHR43257:SF2">
    <property type="entry name" value="PYRUVATE DEHYDROGENASE E1 COMPONENT SUBUNIT BETA"/>
    <property type="match status" value="1"/>
</dbReference>
<dbReference type="EMBL" id="FMUX01000012">
    <property type="protein sequence ID" value="SCY58604.1"/>
    <property type="molecule type" value="Genomic_DNA"/>
</dbReference>
<comment type="cofactor">
    <cofactor evidence="1">
        <name>thiamine diphosphate</name>
        <dbReference type="ChEBI" id="CHEBI:58937"/>
    </cofactor>
</comment>
<dbReference type="InterPro" id="IPR005475">
    <property type="entry name" value="Transketolase-like_Pyr-bd"/>
</dbReference>